<organism evidence="4 5">
    <name type="scientific">Lawsonibacter hominis</name>
    <dbReference type="NCBI Taxonomy" id="2763053"/>
    <lineage>
        <taxon>Bacteria</taxon>
        <taxon>Bacillati</taxon>
        <taxon>Bacillota</taxon>
        <taxon>Clostridia</taxon>
        <taxon>Eubacteriales</taxon>
        <taxon>Oscillospiraceae</taxon>
        <taxon>Lawsonibacter</taxon>
    </lineage>
</organism>
<dbReference type="InterPro" id="IPR027005">
    <property type="entry name" value="PMT-like"/>
</dbReference>
<comment type="caution">
    <text evidence="4">The sequence shown here is derived from an EMBL/GenBank/DDBJ whole genome shotgun (WGS) entry which is preliminary data.</text>
</comment>
<dbReference type="GO" id="GO:0005886">
    <property type="term" value="C:plasma membrane"/>
    <property type="evidence" value="ECO:0007669"/>
    <property type="project" value="UniProtKB-SubCell"/>
</dbReference>
<comment type="pathway">
    <text evidence="1">Protein modification; protein glycosylation.</text>
</comment>
<evidence type="ECO:0000313" key="5">
    <source>
        <dbReference type="Proteomes" id="UP000661435"/>
    </source>
</evidence>
<feature type="domain" description="Glycosyltransferase RgtA/B/C/D-like" evidence="2">
    <location>
        <begin position="263"/>
        <end position="429"/>
    </location>
</feature>
<dbReference type="AlphaFoldDB" id="A0A8J6J592"/>
<feature type="transmembrane region" description="Helical" evidence="1">
    <location>
        <begin position="544"/>
        <end position="561"/>
    </location>
</feature>
<sequence>MGPIRFIVYLFPVLTIAALFYFFVWYWQATRTPLAAPGSSGSVPRRRFTFAGKCHPMARRDALPLLVITTLYALTAFAQLGSMKAPQSALDLGGTESHTIVLPQEVYVANLWYFPNLGTGEYNLEISADGAHWSTLWSRTDESGSVTSYYWADAAGYEPSYAMSQNYNQLFKWIELAPENPQYVRYLRLTGRSDKGLLELGELALFDHNGTRVSTNDSAEPLLDEQDTVPDAISWFNSAYFDEIYHPRTALEHIEGVSPYEISHPPLGKLILGLGIRLFGMTPFGWRFMGTLFGVAMLPLLYVFLKNLFGRTAVAACGTVLLAADFMHLTQTRIGTIDTYGVFFILLMYYFLYRYLTLPAGAPFRKCALPLFLSSLFWGIGAASKWTVIYGCVGLALLYFIGLYQKLRDWPREERHARTAWTFRLLAFSVLCFALIPAVIYVLSYYPYAQAKGDTSLSGWLGVMWENQKYMFSYHKGVVDTHPYSSRWYQWILDIRPILYYLDSSLPGYTTRSGAFLNPVVCWGGLLAMLAVAVRMVQRRCGKALFILVGYLSQLAPWFLIGRITFAYHYFPSVIFLILALCYVFRDLAEREDAVRWKPAVYALTGGAAVLYAMFYPVLVGITVPTWYTTCFLRWFPSWPF</sequence>
<keyword evidence="1" id="KW-0328">Glycosyltransferase</keyword>
<keyword evidence="1" id="KW-1133">Transmembrane helix</keyword>
<dbReference type="EMBL" id="JACOPP010000012">
    <property type="protein sequence ID" value="MBC5734023.1"/>
    <property type="molecule type" value="Genomic_DNA"/>
</dbReference>
<comment type="function">
    <text evidence="1">Protein O-mannosyltransferase that catalyzes the transfer of a single mannose residue from a polyprenol phospho-mannosyl lipidic donor to the hydroxyl group of selected serine and threonine residues in acceptor proteins.</text>
</comment>
<evidence type="ECO:0000256" key="1">
    <source>
        <dbReference type="RuleBase" id="RU367007"/>
    </source>
</evidence>
<dbReference type="InterPro" id="IPR038731">
    <property type="entry name" value="RgtA/B/C-like"/>
</dbReference>
<feature type="transmembrane region" description="Helical" evidence="1">
    <location>
        <begin position="376"/>
        <end position="404"/>
    </location>
</feature>
<dbReference type="PANTHER" id="PTHR10050:SF53">
    <property type="entry name" value="CHROMOSOME UNDETERMINED SCAFFOLD_67, WHOLE GENOME SHOTGUN SEQUENCE"/>
    <property type="match status" value="1"/>
</dbReference>
<feature type="transmembrane region" description="Helical" evidence="1">
    <location>
        <begin position="339"/>
        <end position="356"/>
    </location>
</feature>
<accession>A0A8J6J592</accession>
<dbReference type="RefSeq" id="WP_186907912.1">
    <property type="nucleotide sequence ID" value="NZ_JACOPP010000012.1"/>
</dbReference>
<feature type="transmembrane region" description="Helical" evidence="1">
    <location>
        <begin position="284"/>
        <end position="302"/>
    </location>
</feature>
<keyword evidence="1" id="KW-0812">Transmembrane</keyword>
<evidence type="ECO:0000313" key="4">
    <source>
        <dbReference type="EMBL" id="MBC5734023.1"/>
    </source>
</evidence>
<evidence type="ECO:0000259" key="3">
    <source>
        <dbReference type="Pfam" id="PF16192"/>
    </source>
</evidence>
<name>A0A8J6J592_9FIRM</name>
<keyword evidence="5" id="KW-1185">Reference proteome</keyword>
<feature type="domain" description="Protein O-mannosyl-transferase C-terminal four TM" evidence="3">
    <location>
        <begin position="464"/>
        <end position="639"/>
    </location>
</feature>
<feature type="transmembrane region" description="Helical" evidence="1">
    <location>
        <begin position="516"/>
        <end position="537"/>
    </location>
</feature>
<keyword evidence="1" id="KW-0808">Transferase</keyword>
<dbReference type="PANTHER" id="PTHR10050">
    <property type="entry name" value="DOLICHYL-PHOSPHATE-MANNOSE--PROTEIN MANNOSYLTRANSFERASE"/>
    <property type="match status" value="1"/>
</dbReference>
<comment type="subcellular location">
    <subcellularLocation>
        <location evidence="1">Cell membrane</location>
    </subcellularLocation>
</comment>
<dbReference type="Proteomes" id="UP000661435">
    <property type="component" value="Unassembled WGS sequence"/>
</dbReference>
<feature type="transmembrane region" description="Helical" evidence="1">
    <location>
        <begin position="601"/>
        <end position="628"/>
    </location>
</feature>
<dbReference type="UniPathway" id="UPA00378"/>
<reference evidence="4" key="1">
    <citation type="submission" date="2020-08" db="EMBL/GenBank/DDBJ databases">
        <title>Genome public.</title>
        <authorList>
            <person name="Liu C."/>
            <person name="Sun Q."/>
        </authorList>
    </citation>
    <scope>NUCLEOTIDE SEQUENCE</scope>
    <source>
        <strain evidence="4">NSJ-51</strain>
    </source>
</reference>
<dbReference type="Pfam" id="PF16192">
    <property type="entry name" value="PMT_4TMC"/>
    <property type="match status" value="1"/>
</dbReference>
<keyword evidence="1" id="KW-1003">Cell membrane</keyword>
<gene>
    <name evidence="4" type="ORF">H8S57_09830</name>
</gene>
<evidence type="ECO:0000259" key="2">
    <source>
        <dbReference type="Pfam" id="PF13231"/>
    </source>
</evidence>
<dbReference type="InterPro" id="IPR032421">
    <property type="entry name" value="PMT_4TMC"/>
</dbReference>
<feature type="transmembrane region" description="Helical" evidence="1">
    <location>
        <begin position="425"/>
        <end position="448"/>
    </location>
</feature>
<keyword evidence="1" id="KW-0472">Membrane</keyword>
<feature type="transmembrane region" description="Helical" evidence="1">
    <location>
        <begin position="567"/>
        <end position="589"/>
    </location>
</feature>
<dbReference type="Pfam" id="PF13231">
    <property type="entry name" value="PMT_2"/>
    <property type="match status" value="1"/>
</dbReference>
<comment type="similarity">
    <text evidence="1">Belongs to the glycosyltransferase 39 family.</text>
</comment>
<dbReference type="EC" id="2.4.1.-" evidence="1"/>
<feature type="transmembrane region" description="Helical" evidence="1">
    <location>
        <begin position="7"/>
        <end position="27"/>
    </location>
</feature>
<proteinExistence type="inferred from homology"/>
<dbReference type="GO" id="GO:0004169">
    <property type="term" value="F:dolichyl-phosphate-mannose-protein mannosyltransferase activity"/>
    <property type="evidence" value="ECO:0007669"/>
    <property type="project" value="UniProtKB-UniRule"/>
</dbReference>
<protein>
    <recommendedName>
        <fullName evidence="1">Polyprenol-phosphate-mannose--protein mannosyltransferase</fullName>
        <ecNumber evidence="1">2.4.1.-</ecNumber>
    </recommendedName>
</protein>